<comment type="subcellular location">
    <subcellularLocation>
        <location evidence="1">Membrane</location>
        <topology evidence="1">Single-pass membrane protein</topology>
    </subcellularLocation>
</comment>
<dbReference type="FunFam" id="3.80.10.10:FF:000383">
    <property type="entry name" value="Leucine-rich repeat receptor protein kinase EMS1"/>
    <property type="match status" value="1"/>
</dbReference>
<accession>A0A1E7FYD0</accession>
<keyword evidence="5" id="KW-0677">Repeat</keyword>
<dbReference type="InterPro" id="IPR003591">
    <property type="entry name" value="Leu-rich_rpt_typical-subtyp"/>
</dbReference>
<evidence type="ECO:0000256" key="8">
    <source>
        <dbReference type="ARBA" id="ARBA00023170"/>
    </source>
</evidence>
<dbReference type="SMART" id="SM00369">
    <property type="entry name" value="LRR_TYP"/>
    <property type="match status" value="3"/>
</dbReference>
<dbReference type="KEGG" id="fcy:FRACYDRAFT_205597"/>
<evidence type="ECO:0000256" key="9">
    <source>
        <dbReference type="ARBA" id="ARBA00023180"/>
    </source>
</evidence>
<dbReference type="PANTHER" id="PTHR27000">
    <property type="entry name" value="LEUCINE-RICH REPEAT RECEPTOR-LIKE PROTEIN KINASE FAMILY PROTEIN-RELATED"/>
    <property type="match status" value="1"/>
</dbReference>
<name>A0A1E7FYD0_9STRA</name>
<evidence type="ECO:0000256" key="3">
    <source>
        <dbReference type="ARBA" id="ARBA00022692"/>
    </source>
</evidence>
<keyword evidence="8" id="KW-0675">Receptor</keyword>
<keyword evidence="11" id="KW-1185">Reference proteome</keyword>
<proteinExistence type="predicted"/>
<dbReference type="InterPro" id="IPR032675">
    <property type="entry name" value="LRR_dom_sf"/>
</dbReference>
<evidence type="ECO:0000256" key="2">
    <source>
        <dbReference type="ARBA" id="ARBA00022614"/>
    </source>
</evidence>
<evidence type="ECO:0000256" key="1">
    <source>
        <dbReference type="ARBA" id="ARBA00004167"/>
    </source>
</evidence>
<gene>
    <name evidence="10" type="ORF">FRACYDRAFT_205597</name>
</gene>
<dbReference type="SUPFAM" id="SSF52058">
    <property type="entry name" value="L domain-like"/>
    <property type="match status" value="1"/>
</dbReference>
<dbReference type="PANTHER" id="PTHR27000:SF642">
    <property type="entry name" value="INACTIVE LEUCINE-RICH REPEAT RECEPTOR KINASE XIAO-RELATED"/>
    <property type="match status" value="1"/>
</dbReference>
<keyword evidence="9" id="KW-0325">Glycoprotein</keyword>
<dbReference type="EMBL" id="KV784353">
    <property type="protein sequence ID" value="OEU23136.1"/>
    <property type="molecule type" value="Genomic_DNA"/>
</dbReference>
<dbReference type="Pfam" id="PF00560">
    <property type="entry name" value="LRR_1"/>
    <property type="match status" value="3"/>
</dbReference>
<sequence length="376" mass="40751">MHNLHILSLQNSDLNGELPSDLFAMSSLRELYLSNNNFQGVLPDRWESLEGLEILSLAKNAFRGNLPESFGLAPKLRAISLMDQVTKGGGLTGSVPSFSKSRSLTQLIVGANKLDGTLPEDLLIAVDPLESLFHVDITNNMISGTVHDGIGKARSLTELNVRYNKLNGDLPEELSKLVNLLTLDISHNKFSGPLPFWMKNLASLTSFTASNNKLSGFVLDFASLSKLSYLDLSYNQFEGTVPPTLLASSPPDDKVVVNLSHNKIEGVVPADLSRLYRLSIQLQENEISGIDEDLCKTDGVNDFDALSFGCNGILCPVGTWNSLGRQSNEDVPCEPCKKAKFMGTTNCGGSSDSAISKKPTVILGLIFGVGISWMML</sequence>
<dbReference type="InParanoid" id="A0A1E7FYD0"/>
<evidence type="ECO:0000313" key="11">
    <source>
        <dbReference type="Proteomes" id="UP000095751"/>
    </source>
</evidence>
<evidence type="ECO:0000256" key="6">
    <source>
        <dbReference type="ARBA" id="ARBA00022989"/>
    </source>
</evidence>
<protein>
    <submittedName>
        <fullName evidence="10">RNI-like protein</fullName>
    </submittedName>
</protein>
<evidence type="ECO:0000256" key="4">
    <source>
        <dbReference type="ARBA" id="ARBA00022729"/>
    </source>
</evidence>
<evidence type="ECO:0000313" key="10">
    <source>
        <dbReference type="EMBL" id="OEU23136.1"/>
    </source>
</evidence>
<dbReference type="Gene3D" id="3.80.10.10">
    <property type="entry name" value="Ribonuclease Inhibitor"/>
    <property type="match status" value="3"/>
</dbReference>
<dbReference type="Pfam" id="PF13855">
    <property type="entry name" value="LRR_8"/>
    <property type="match status" value="1"/>
</dbReference>
<dbReference type="GO" id="GO:0016020">
    <property type="term" value="C:membrane"/>
    <property type="evidence" value="ECO:0007669"/>
    <property type="project" value="UniProtKB-SubCell"/>
</dbReference>
<keyword evidence="6" id="KW-1133">Transmembrane helix</keyword>
<dbReference type="AlphaFoldDB" id="A0A1E7FYD0"/>
<dbReference type="OrthoDB" id="676979at2759"/>
<organism evidence="10 11">
    <name type="scientific">Fragilariopsis cylindrus CCMP1102</name>
    <dbReference type="NCBI Taxonomy" id="635003"/>
    <lineage>
        <taxon>Eukaryota</taxon>
        <taxon>Sar</taxon>
        <taxon>Stramenopiles</taxon>
        <taxon>Ochrophyta</taxon>
        <taxon>Bacillariophyta</taxon>
        <taxon>Bacillariophyceae</taxon>
        <taxon>Bacillariophycidae</taxon>
        <taxon>Bacillariales</taxon>
        <taxon>Bacillariaceae</taxon>
        <taxon>Fragilariopsis</taxon>
    </lineage>
</organism>
<reference evidence="10 11" key="1">
    <citation type="submission" date="2016-09" db="EMBL/GenBank/DDBJ databases">
        <title>Extensive genetic diversity and differential bi-allelic expression allows diatom success in the polar Southern Ocean.</title>
        <authorList>
            <consortium name="DOE Joint Genome Institute"/>
            <person name="Mock T."/>
            <person name="Otillar R.P."/>
            <person name="Strauss J."/>
            <person name="Dupont C."/>
            <person name="Frickenhaus S."/>
            <person name="Maumus F."/>
            <person name="Mcmullan M."/>
            <person name="Sanges R."/>
            <person name="Schmutz J."/>
            <person name="Toseland A."/>
            <person name="Valas R."/>
            <person name="Veluchamy A."/>
            <person name="Ward B.J."/>
            <person name="Allen A."/>
            <person name="Barry K."/>
            <person name="Falciatore A."/>
            <person name="Ferrante M."/>
            <person name="Fortunato A.E."/>
            <person name="Gloeckner G."/>
            <person name="Gruber A."/>
            <person name="Hipkin R."/>
            <person name="Janech M."/>
            <person name="Kroth P."/>
            <person name="Leese F."/>
            <person name="Lindquist E."/>
            <person name="Lyon B.R."/>
            <person name="Martin J."/>
            <person name="Mayer C."/>
            <person name="Parker M."/>
            <person name="Quesneville H."/>
            <person name="Raymond J."/>
            <person name="Uhlig C."/>
            <person name="Valentin K.U."/>
            <person name="Worden A.Z."/>
            <person name="Armbrust E.V."/>
            <person name="Bowler C."/>
            <person name="Green B."/>
            <person name="Moulton V."/>
            <person name="Van Oosterhout C."/>
            <person name="Grigoriev I."/>
        </authorList>
    </citation>
    <scope>NUCLEOTIDE SEQUENCE [LARGE SCALE GENOMIC DNA]</scope>
    <source>
        <strain evidence="10 11">CCMP1102</strain>
    </source>
</reference>
<keyword evidence="4" id="KW-0732">Signal</keyword>
<keyword evidence="2" id="KW-0433">Leucine-rich repeat</keyword>
<evidence type="ECO:0000256" key="7">
    <source>
        <dbReference type="ARBA" id="ARBA00023136"/>
    </source>
</evidence>
<keyword evidence="3" id="KW-0812">Transmembrane</keyword>
<dbReference type="InterPro" id="IPR001611">
    <property type="entry name" value="Leu-rich_rpt"/>
</dbReference>
<keyword evidence="7" id="KW-0472">Membrane</keyword>
<evidence type="ECO:0000256" key="5">
    <source>
        <dbReference type="ARBA" id="ARBA00022737"/>
    </source>
</evidence>
<dbReference type="Proteomes" id="UP000095751">
    <property type="component" value="Unassembled WGS sequence"/>
</dbReference>